<dbReference type="InterPro" id="IPR046977">
    <property type="entry name" value="RsmC/RlmG"/>
</dbReference>
<evidence type="ECO:0000256" key="3">
    <source>
        <dbReference type="ARBA" id="ARBA00022603"/>
    </source>
</evidence>
<keyword evidence="10" id="KW-1185">Reference proteome</keyword>
<comment type="caution">
    <text evidence="9">The sequence shown here is derived from an EMBL/GenBank/DDBJ whole genome shotgun (WGS) entry which is preliminary data.</text>
</comment>
<name>A0A1Z9Z229_9GAMM</name>
<dbReference type="HAMAP" id="MF_01862">
    <property type="entry name" value="16SrRNA_methyltr_C"/>
    <property type="match status" value="1"/>
</dbReference>
<comment type="subunit">
    <text evidence="6">Monomer.</text>
</comment>
<dbReference type="InterPro" id="IPR029063">
    <property type="entry name" value="SAM-dependent_MTases_sf"/>
</dbReference>
<dbReference type="SUPFAM" id="SSF53335">
    <property type="entry name" value="S-adenosyl-L-methionine-dependent methyltransferases"/>
    <property type="match status" value="1"/>
</dbReference>
<comment type="function">
    <text evidence="6">Specifically methylates the guanine in position 1207 of 16S rRNA in the 30S particle.</text>
</comment>
<dbReference type="GO" id="GO:0003676">
    <property type="term" value="F:nucleic acid binding"/>
    <property type="evidence" value="ECO:0007669"/>
    <property type="project" value="InterPro"/>
</dbReference>
<comment type="similarity">
    <text evidence="6">Belongs to the methyltransferase superfamily. RsmC family.</text>
</comment>
<comment type="subcellular location">
    <subcellularLocation>
        <location evidence="6">Cytoplasm</location>
    </subcellularLocation>
</comment>
<dbReference type="GO" id="GO:0005737">
    <property type="term" value="C:cytoplasm"/>
    <property type="evidence" value="ECO:0007669"/>
    <property type="project" value="UniProtKB-SubCell"/>
</dbReference>
<dbReference type="AlphaFoldDB" id="A0A1Z9Z229"/>
<evidence type="ECO:0000256" key="1">
    <source>
        <dbReference type="ARBA" id="ARBA00022490"/>
    </source>
</evidence>
<sequence length="335" mass="37812">MDAKSEVLLRQPELFSGNILLVNPPQDQLSQSLDATISIWSWNFADHQYFLQSGYHSVFDIVPPQQSFDQVIIFIPKAKELLNYVLEHCAAILGQDKPIFLVGEKKAGIEGAAKQLQAFAKPVKIDSARHCQLWQIKIQQQHQVKPLEAWLKHYQYTFNQTHLDICALPGVFSQDHLDIGTQQILPFLAQVKAGKILDFGCGAGIISAILAKLNPKNHMTAVDIDAFALHSTQLTFARNNLTTQLTTIAITDIRDVDDRFNAIVSNPPFHQGIKTHYQASENLCQFSKNLLKPAGELWIVANRFLNYQPFIENSFGHCQIKSDQNGFKIFYANKK</sequence>
<dbReference type="PANTHER" id="PTHR47816:SF4">
    <property type="entry name" value="RIBOSOMAL RNA SMALL SUBUNIT METHYLTRANSFERASE C"/>
    <property type="match status" value="1"/>
</dbReference>
<reference evidence="9 10" key="1">
    <citation type="submission" date="2017-05" db="EMBL/GenBank/DDBJ databases">
        <title>Acinetobacter populi ANC 5415 (= PBJ7), whole genome shotgun sequencing project.</title>
        <authorList>
            <person name="Nemec A."/>
            <person name="Radolfova-Krizova L."/>
        </authorList>
    </citation>
    <scope>NUCLEOTIDE SEQUENCE [LARGE SCALE GENOMIC DNA]</scope>
    <source>
        <strain evidence="9 10">PBJ7</strain>
    </source>
</reference>
<keyword evidence="4 6" id="KW-0808">Transferase</keyword>
<gene>
    <name evidence="6" type="primary">rsmC</name>
    <name evidence="9" type="ORF">CAP51_02380</name>
</gene>
<dbReference type="InterPro" id="IPR023543">
    <property type="entry name" value="rRNA_ssu_MeTfrase_C"/>
</dbReference>
<evidence type="ECO:0000313" key="9">
    <source>
        <dbReference type="EMBL" id="OUY08482.1"/>
    </source>
</evidence>
<evidence type="ECO:0000256" key="6">
    <source>
        <dbReference type="HAMAP-Rule" id="MF_01862"/>
    </source>
</evidence>
<dbReference type="CDD" id="cd02440">
    <property type="entry name" value="AdoMet_MTases"/>
    <property type="match status" value="1"/>
</dbReference>
<evidence type="ECO:0000259" key="7">
    <source>
        <dbReference type="Pfam" id="PF05175"/>
    </source>
</evidence>
<dbReference type="OrthoDB" id="9816072at2"/>
<keyword evidence="1 6" id="KW-0963">Cytoplasm</keyword>
<evidence type="ECO:0000313" key="10">
    <source>
        <dbReference type="Proteomes" id="UP000196536"/>
    </source>
</evidence>
<feature type="domain" description="Methyltransferase small N-terminal" evidence="8">
    <location>
        <begin position="5"/>
        <end position="154"/>
    </location>
</feature>
<dbReference type="RefSeq" id="WP_087619149.1">
    <property type="nucleotide sequence ID" value="NZ_NEXX01000001.1"/>
</dbReference>
<keyword evidence="2 6" id="KW-0698">rRNA processing</keyword>
<evidence type="ECO:0000256" key="5">
    <source>
        <dbReference type="ARBA" id="ARBA00022691"/>
    </source>
</evidence>
<organism evidence="9 10">
    <name type="scientific">Acinetobacter populi</name>
    <dbReference type="NCBI Taxonomy" id="1582270"/>
    <lineage>
        <taxon>Bacteria</taxon>
        <taxon>Pseudomonadati</taxon>
        <taxon>Pseudomonadota</taxon>
        <taxon>Gammaproteobacteria</taxon>
        <taxon>Moraxellales</taxon>
        <taxon>Moraxellaceae</taxon>
        <taxon>Acinetobacter</taxon>
    </lineage>
</organism>
<feature type="domain" description="Methyltransferase small" evidence="7">
    <location>
        <begin position="163"/>
        <end position="330"/>
    </location>
</feature>
<dbReference type="EC" id="2.1.1.172" evidence="6"/>
<keyword evidence="5 6" id="KW-0949">S-adenosyl-L-methionine</keyword>
<dbReference type="Pfam" id="PF08468">
    <property type="entry name" value="MTS_N"/>
    <property type="match status" value="1"/>
</dbReference>
<dbReference type="PANTHER" id="PTHR47816">
    <property type="entry name" value="RIBOSOMAL RNA SMALL SUBUNIT METHYLTRANSFERASE C"/>
    <property type="match status" value="1"/>
</dbReference>
<evidence type="ECO:0000256" key="4">
    <source>
        <dbReference type="ARBA" id="ARBA00022679"/>
    </source>
</evidence>
<keyword evidence="3 6" id="KW-0489">Methyltransferase</keyword>
<dbReference type="InterPro" id="IPR007848">
    <property type="entry name" value="Small_mtfrase_dom"/>
</dbReference>
<dbReference type="InterPro" id="IPR002052">
    <property type="entry name" value="DNA_methylase_N6_adenine_CS"/>
</dbReference>
<dbReference type="Proteomes" id="UP000196536">
    <property type="component" value="Unassembled WGS sequence"/>
</dbReference>
<accession>A0A1Z9Z229</accession>
<dbReference type="Gene3D" id="3.40.50.150">
    <property type="entry name" value="Vaccinia Virus protein VP39"/>
    <property type="match status" value="2"/>
</dbReference>
<dbReference type="EMBL" id="NEXX01000001">
    <property type="protein sequence ID" value="OUY08482.1"/>
    <property type="molecule type" value="Genomic_DNA"/>
</dbReference>
<dbReference type="InterPro" id="IPR013675">
    <property type="entry name" value="Mtase_sm_N"/>
</dbReference>
<dbReference type="GO" id="GO:0052914">
    <property type="term" value="F:16S rRNA (guanine(1207)-N(2))-methyltransferase activity"/>
    <property type="evidence" value="ECO:0007669"/>
    <property type="project" value="UniProtKB-EC"/>
</dbReference>
<evidence type="ECO:0000259" key="8">
    <source>
        <dbReference type="Pfam" id="PF08468"/>
    </source>
</evidence>
<comment type="catalytic activity">
    <reaction evidence="6">
        <text>guanosine(1207) in 16S rRNA + S-adenosyl-L-methionine = N(2)-methylguanosine(1207) in 16S rRNA + S-adenosyl-L-homocysteine + H(+)</text>
        <dbReference type="Rhea" id="RHEA:42736"/>
        <dbReference type="Rhea" id="RHEA-COMP:10213"/>
        <dbReference type="Rhea" id="RHEA-COMP:10214"/>
        <dbReference type="ChEBI" id="CHEBI:15378"/>
        <dbReference type="ChEBI" id="CHEBI:57856"/>
        <dbReference type="ChEBI" id="CHEBI:59789"/>
        <dbReference type="ChEBI" id="CHEBI:74269"/>
        <dbReference type="ChEBI" id="CHEBI:74481"/>
        <dbReference type="EC" id="2.1.1.172"/>
    </reaction>
</comment>
<dbReference type="PROSITE" id="PS00092">
    <property type="entry name" value="N6_MTASE"/>
    <property type="match status" value="1"/>
</dbReference>
<proteinExistence type="inferred from homology"/>
<dbReference type="Pfam" id="PF05175">
    <property type="entry name" value="MTS"/>
    <property type="match status" value="1"/>
</dbReference>
<protein>
    <recommendedName>
        <fullName evidence="6">Ribosomal RNA small subunit methyltransferase C</fullName>
        <ecNumber evidence="6">2.1.1.172</ecNumber>
    </recommendedName>
    <alternativeName>
        <fullName evidence="6">16S rRNA m2G1207 methyltransferase</fullName>
    </alternativeName>
    <alternativeName>
        <fullName evidence="6">rRNA (guanine-N(2)-)-methyltransferase RsmC</fullName>
    </alternativeName>
</protein>
<evidence type="ECO:0000256" key="2">
    <source>
        <dbReference type="ARBA" id="ARBA00022552"/>
    </source>
</evidence>